<dbReference type="InterPro" id="IPR044851">
    <property type="entry name" value="Wax_synthase"/>
</dbReference>
<feature type="domain" description="Wax synthase" evidence="9">
    <location>
        <begin position="285"/>
        <end position="364"/>
    </location>
</feature>
<keyword evidence="5 8" id="KW-0812">Transmembrane</keyword>
<dbReference type="PANTHER" id="PTHR31595">
    <property type="entry name" value="LONG-CHAIN-ALCOHOL O-FATTY-ACYLTRANSFERASE 3-RELATED"/>
    <property type="match status" value="1"/>
</dbReference>
<evidence type="ECO:0000256" key="1">
    <source>
        <dbReference type="ARBA" id="ARBA00004141"/>
    </source>
</evidence>
<organism evidence="10 11">
    <name type="scientific">Panaeolus cyanescens</name>
    <dbReference type="NCBI Taxonomy" id="181874"/>
    <lineage>
        <taxon>Eukaryota</taxon>
        <taxon>Fungi</taxon>
        <taxon>Dikarya</taxon>
        <taxon>Basidiomycota</taxon>
        <taxon>Agaricomycotina</taxon>
        <taxon>Agaricomycetes</taxon>
        <taxon>Agaricomycetidae</taxon>
        <taxon>Agaricales</taxon>
        <taxon>Agaricineae</taxon>
        <taxon>Galeropsidaceae</taxon>
        <taxon>Panaeolus</taxon>
    </lineage>
</organism>
<feature type="transmembrane region" description="Helical" evidence="8">
    <location>
        <begin position="196"/>
        <end position="218"/>
    </location>
</feature>
<sequence>MYSFSLPQHNTNLATNCAVNDKLDDELVFYLIEIEWVVDRHTYSAFRFYESITTYIAPRKPLSLNNFISDFLPAIIFYYATAILVVTPKTLPARLALLPITLWAAFRAATQLDFSAGYEFSERLVYINQGLVLAMVTLSIRVITWTFRIQPYQRFKSTNTPMDALDLCFNLRGIGWSWSNGLRIPKENRPTSKPSFIWHCFFRMVSLLVLFDFLHFTIQYLIPETYENAHGATIFLPTLPIIQRYLLAWLVTFMGGLVVCSAIQIIYLLQTIIAVGLLRHEISQWPRSFDRPWLATSLNEFWALRWHQVFRDMFVSFGAKPLTYLTGKAGGVFGAFLVSGVLHDLGLWGMGRGTDSPRVIGYFVLNGVGVLLEHVWKKVTGNRVQGVWGWVWMLFWVVGLGIQLVEAWSLRGLIGSKFLPESWRPGRLIYQVLGLVN</sequence>
<dbReference type="STRING" id="181874.A0A409YD24"/>
<keyword evidence="4" id="KW-0808">Transferase</keyword>
<dbReference type="GO" id="GO:0006629">
    <property type="term" value="P:lipid metabolic process"/>
    <property type="evidence" value="ECO:0007669"/>
    <property type="project" value="InterPro"/>
</dbReference>
<name>A0A409YD24_9AGAR</name>
<evidence type="ECO:0000313" key="10">
    <source>
        <dbReference type="EMBL" id="PPR00894.1"/>
    </source>
</evidence>
<comment type="pathway">
    <text evidence="2">Secondary metabolite biosynthesis.</text>
</comment>
<evidence type="ECO:0000256" key="3">
    <source>
        <dbReference type="ARBA" id="ARBA00007282"/>
    </source>
</evidence>
<dbReference type="Pfam" id="PF13813">
    <property type="entry name" value="MBOAT_2"/>
    <property type="match status" value="1"/>
</dbReference>
<proteinExistence type="inferred from homology"/>
<dbReference type="InterPro" id="IPR032805">
    <property type="entry name" value="Wax_synthase_dom"/>
</dbReference>
<comment type="subcellular location">
    <subcellularLocation>
        <location evidence="1">Membrane</location>
        <topology evidence="1">Multi-pass membrane protein</topology>
    </subcellularLocation>
</comment>
<evidence type="ECO:0000256" key="7">
    <source>
        <dbReference type="ARBA" id="ARBA00023136"/>
    </source>
</evidence>
<dbReference type="GO" id="GO:0016020">
    <property type="term" value="C:membrane"/>
    <property type="evidence" value="ECO:0007669"/>
    <property type="project" value="UniProtKB-SubCell"/>
</dbReference>
<keyword evidence="11" id="KW-1185">Reference proteome</keyword>
<evidence type="ECO:0000256" key="4">
    <source>
        <dbReference type="ARBA" id="ARBA00022679"/>
    </source>
</evidence>
<protein>
    <recommendedName>
        <fullName evidence="9">Wax synthase domain-containing protein</fullName>
    </recommendedName>
</protein>
<evidence type="ECO:0000313" key="11">
    <source>
        <dbReference type="Proteomes" id="UP000284842"/>
    </source>
</evidence>
<feature type="transmembrane region" description="Helical" evidence="8">
    <location>
        <begin position="388"/>
        <end position="408"/>
    </location>
</feature>
<comment type="similarity">
    <text evidence="3">Belongs to the wax synthase family.</text>
</comment>
<dbReference type="AlphaFoldDB" id="A0A409YD24"/>
<reference evidence="10 11" key="1">
    <citation type="journal article" date="2018" name="Evol. Lett.">
        <title>Horizontal gene cluster transfer increased hallucinogenic mushroom diversity.</title>
        <authorList>
            <person name="Reynolds H.T."/>
            <person name="Vijayakumar V."/>
            <person name="Gluck-Thaler E."/>
            <person name="Korotkin H.B."/>
            <person name="Matheny P.B."/>
            <person name="Slot J.C."/>
        </authorList>
    </citation>
    <scope>NUCLEOTIDE SEQUENCE [LARGE SCALE GENOMIC DNA]</scope>
    <source>
        <strain evidence="10 11">2629</strain>
    </source>
</reference>
<feature type="transmembrane region" description="Helical" evidence="8">
    <location>
        <begin position="124"/>
        <end position="147"/>
    </location>
</feature>
<evidence type="ECO:0000256" key="5">
    <source>
        <dbReference type="ARBA" id="ARBA00022692"/>
    </source>
</evidence>
<evidence type="ECO:0000256" key="8">
    <source>
        <dbReference type="SAM" id="Phobius"/>
    </source>
</evidence>
<gene>
    <name evidence="10" type="ORF">CVT24_000379</name>
</gene>
<dbReference type="Proteomes" id="UP000284842">
    <property type="component" value="Unassembled WGS sequence"/>
</dbReference>
<evidence type="ECO:0000259" key="9">
    <source>
        <dbReference type="Pfam" id="PF13813"/>
    </source>
</evidence>
<feature type="transmembrane region" description="Helical" evidence="8">
    <location>
        <begin position="359"/>
        <end position="376"/>
    </location>
</feature>
<feature type="transmembrane region" description="Helical" evidence="8">
    <location>
        <begin position="93"/>
        <end position="112"/>
    </location>
</feature>
<dbReference type="OrthoDB" id="1077582at2759"/>
<evidence type="ECO:0000256" key="2">
    <source>
        <dbReference type="ARBA" id="ARBA00005179"/>
    </source>
</evidence>
<keyword evidence="7 8" id="KW-0472">Membrane</keyword>
<comment type="caution">
    <text evidence="10">The sequence shown here is derived from an EMBL/GenBank/DDBJ whole genome shotgun (WGS) entry which is preliminary data.</text>
</comment>
<feature type="transmembrane region" description="Helical" evidence="8">
    <location>
        <begin position="246"/>
        <end position="269"/>
    </location>
</feature>
<accession>A0A409YD24</accession>
<dbReference type="InParanoid" id="A0A409YD24"/>
<feature type="transmembrane region" description="Helical" evidence="8">
    <location>
        <begin position="67"/>
        <end position="86"/>
    </location>
</feature>
<dbReference type="EMBL" id="NHTK01001285">
    <property type="protein sequence ID" value="PPR00894.1"/>
    <property type="molecule type" value="Genomic_DNA"/>
</dbReference>
<dbReference type="PANTHER" id="PTHR31595:SF57">
    <property type="entry name" value="OS04G0481900 PROTEIN"/>
    <property type="match status" value="1"/>
</dbReference>
<evidence type="ECO:0000256" key="6">
    <source>
        <dbReference type="ARBA" id="ARBA00022989"/>
    </source>
</evidence>
<dbReference type="GO" id="GO:0008374">
    <property type="term" value="F:O-acyltransferase activity"/>
    <property type="evidence" value="ECO:0007669"/>
    <property type="project" value="InterPro"/>
</dbReference>
<keyword evidence="6 8" id="KW-1133">Transmembrane helix</keyword>